<dbReference type="AlphaFoldDB" id="A0A382PBS9"/>
<dbReference type="SUPFAM" id="SSF52540">
    <property type="entry name" value="P-loop containing nucleoside triphosphate hydrolases"/>
    <property type="match status" value="1"/>
</dbReference>
<sequence length="346" mass="38646">SLQGVGIDVSGPDRTALKDSPEGRFVLGLLNVFASDFDRLDVTAWFSSSPIVDPINGRPIPSARWDAISRSAGVVRSVQNSWVLRLDRYAKQVVARTKDSERVNELGDAAIDAVSAESDYAFRLRKFIESLESRRYSSAHTTWADFVDWLTGLINDYLDMKSLNDGSNTKRLGKLLERLSDLDSIGVKPSISHCIDLLREQLDRKSAGIRSLGSGVYVGPLWTAVGCPFDHVFIVGMTEGSYPTISRADPLLPDHMKKLVDPQEERLSTRSKSVTESVMQFQSVFSSAAEIRMFWPRSQPGQARQMGPARWFVEKLQLLEKRDFIAVDELLNHQIAKLEEVNASDV</sequence>
<proteinExistence type="predicted"/>
<accession>A0A382PBS9</accession>
<name>A0A382PBS9_9ZZZZ</name>
<organism evidence="1">
    <name type="scientific">marine metagenome</name>
    <dbReference type="NCBI Taxonomy" id="408172"/>
    <lineage>
        <taxon>unclassified sequences</taxon>
        <taxon>metagenomes</taxon>
        <taxon>ecological metagenomes</taxon>
    </lineage>
</organism>
<dbReference type="InterPro" id="IPR027417">
    <property type="entry name" value="P-loop_NTPase"/>
</dbReference>
<reference evidence="1" key="1">
    <citation type="submission" date="2018-05" db="EMBL/GenBank/DDBJ databases">
        <authorList>
            <person name="Lanie J.A."/>
            <person name="Ng W.-L."/>
            <person name="Kazmierczak K.M."/>
            <person name="Andrzejewski T.M."/>
            <person name="Davidsen T.M."/>
            <person name="Wayne K.J."/>
            <person name="Tettelin H."/>
            <person name="Glass J.I."/>
            <person name="Rusch D."/>
            <person name="Podicherti R."/>
            <person name="Tsui H.-C.T."/>
            <person name="Winkler M.E."/>
        </authorList>
    </citation>
    <scope>NUCLEOTIDE SEQUENCE</scope>
</reference>
<dbReference type="Gene3D" id="3.40.50.300">
    <property type="entry name" value="P-loop containing nucleotide triphosphate hydrolases"/>
    <property type="match status" value="1"/>
</dbReference>
<protein>
    <recommendedName>
        <fullName evidence="2">PD-(D/E)XK endonuclease-like domain-containing protein</fullName>
    </recommendedName>
</protein>
<feature type="non-terminal residue" evidence="1">
    <location>
        <position position="346"/>
    </location>
</feature>
<feature type="non-terminal residue" evidence="1">
    <location>
        <position position="1"/>
    </location>
</feature>
<gene>
    <name evidence="1" type="ORF">METZ01_LOCUS323540</name>
</gene>
<evidence type="ECO:0008006" key="2">
    <source>
        <dbReference type="Google" id="ProtNLM"/>
    </source>
</evidence>
<dbReference type="EMBL" id="UINC01106196">
    <property type="protein sequence ID" value="SVC70686.1"/>
    <property type="molecule type" value="Genomic_DNA"/>
</dbReference>
<evidence type="ECO:0000313" key="1">
    <source>
        <dbReference type="EMBL" id="SVC70686.1"/>
    </source>
</evidence>